<feature type="region of interest" description="Disordered" evidence="1">
    <location>
        <begin position="519"/>
        <end position="572"/>
    </location>
</feature>
<dbReference type="EnsemblMetazoa" id="ACOM026280-RA">
    <property type="protein sequence ID" value="ACOM026280-PA.1"/>
    <property type="gene ID" value="ACOM026280"/>
</dbReference>
<dbReference type="Proteomes" id="UP000075882">
    <property type="component" value="Unassembled WGS sequence"/>
</dbReference>
<feature type="region of interest" description="Disordered" evidence="1">
    <location>
        <begin position="729"/>
        <end position="788"/>
    </location>
</feature>
<evidence type="ECO:0000313" key="2">
    <source>
        <dbReference type="EnsemblMetazoa" id="ACOM026280-PA.1"/>
    </source>
</evidence>
<evidence type="ECO:0000256" key="1">
    <source>
        <dbReference type="SAM" id="MobiDB-lite"/>
    </source>
</evidence>
<proteinExistence type="predicted"/>
<dbReference type="AlphaFoldDB" id="A0A8W7P5H0"/>
<reference evidence="2" key="1">
    <citation type="submission" date="2022-08" db="UniProtKB">
        <authorList>
            <consortium name="EnsemblMetazoa"/>
        </authorList>
    </citation>
    <scope>IDENTIFICATION</scope>
</reference>
<organism evidence="2">
    <name type="scientific">Anopheles coluzzii</name>
    <name type="common">African malaria mosquito</name>
    <dbReference type="NCBI Taxonomy" id="1518534"/>
    <lineage>
        <taxon>Eukaryota</taxon>
        <taxon>Metazoa</taxon>
        <taxon>Ecdysozoa</taxon>
        <taxon>Arthropoda</taxon>
        <taxon>Hexapoda</taxon>
        <taxon>Insecta</taxon>
        <taxon>Pterygota</taxon>
        <taxon>Neoptera</taxon>
        <taxon>Endopterygota</taxon>
        <taxon>Diptera</taxon>
        <taxon>Nematocera</taxon>
        <taxon>Culicoidea</taxon>
        <taxon>Culicidae</taxon>
        <taxon>Anophelinae</taxon>
        <taxon>Anopheles</taxon>
    </lineage>
</organism>
<name>A0A8W7P5H0_ANOCL</name>
<accession>A0A8W7P5H0</accession>
<sequence>MPCPASCCSFAGHGSGSSTGPDSNTHVTGYVISRHKREVLIEPINASESDVHSAWYEVASEDEDEARTFPLKKEERKVLLELYYLGKVLRAYRRPWAFGSPALKRVIERITNKELLDQLEQQLRRENGFEEIFRIGAAGTVADPLQVQLANDYRLLSPIIVRTLRKLLSLKHGLKISDKEDVIGELLLDQQREWKSLQQAVNSLEGDGVPVVEKHATVPKDPVDYEPTELDVVHPPPIVQVDESENDLHQEYQWADVKEPSWKQNNIQWGPRPHTFNSEAYYNMFPGYKPSSSLWASVYGATDGDDVNEVDDTESSIQALDDDEPVNLIDDKNDAVLLVDDPVVELEPEVVEETAEQPVEIPEDMVFESLSGVDEHIKPHSVEEVEVSLSEEGTLAPLVADGDDPTPVDIPEDMVVDQFVNSEVDEDIDGKSNPIPAEDIPEDMVVSQFVDNNPEENFEEPVDENPTASLDDETELTDTIAPEALVEIPDDMVFEALVDNQEEVTTPVAEVPWLGAELETPSEDIPNQTEPPPYTFDEAQYEKAPGSEDLDEGRRNTNRRRPQHQQQQPQVPVVIIQQTSTTVSESSPSAAQLNDQIERAARELIAIELDKFLLLVEELSGVDGVAEEFDRVDRTRMIGWINQGFSPTVGLNQLDLVKAVFKLLNTKELTRGSVDLLAALEFLQSQLEVQQTQARDATNDLQEDDYFARHYGVNGGTAENTLRIENVDANNDDSNSEVNDAAAEDTPRIKNVDADSEDSNSEVNGTAAEDTPRIENVDADSEDSATQGAERVIERVTNTELLDKLERKLRREKGFEEIYSIGTDGTVASAMQVQLANDYRLLAPVLVPEDLINNGTVAAAPLQISDAIANLIASELDKFLEIIEELSGVAGIAAEFDASDRSRMIDVVKQRYNVSVGLDQRYFIEAVRTLLTEKQLYEGRFELLETLDYVQAQLDILERSENQDYDYPAV</sequence>
<protein>
    <submittedName>
        <fullName evidence="2">Uncharacterized protein</fullName>
    </submittedName>
</protein>